<accession>A0ABC9Y765</accession>
<dbReference type="PANTHER" id="PTHR33395">
    <property type="entry name" value="TRANSCRIPTASE, PUTATIVE-RELATED-RELATED"/>
    <property type="match status" value="1"/>
</dbReference>
<evidence type="ECO:0000259" key="2">
    <source>
        <dbReference type="Pfam" id="PF14529"/>
    </source>
</evidence>
<dbReference type="Pfam" id="PF14529">
    <property type="entry name" value="Exo_endo_phos_2"/>
    <property type="match status" value="1"/>
</dbReference>
<feature type="region of interest" description="Disordered" evidence="1">
    <location>
        <begin position="201"/>
        <end position="244"/>
    </location>
</feature>
<gene>
    <name evidence="3" type="ORF">GRJ2_002976600</name>
</gene>
<sequence length="743" mass="84317">MGRGQLYEVRQGSVLGPAHLGHNNPMQCYRLGEELLESCLVEKDLGVLVDNWLNMSQQCAQVAKKANSILACIRNSVASRSREVIVPLYLALVRPHLEYCVQFWAPHYEKDIEVLERVQRRAAKLVKGLENKSYEEWLRELEIFSLENRRLRGDLLTSKEGEEDLCPGTSGAHRQSFKLGSKGEGDNIRLASNMLWDDVPRLEGQNAGEGPQPTAQRRAGRTTAHSKPRGDEPRPPNATGTNGVTLGRYIKRIPATPANKSASSGAQLKCLYANAQSMGNKQEELETCVCLQGYDLIGITGTWWDSSYDWSVGMEGYRLFRKDRQGRRGGGITLYVNDQLECMELHLGMDEELTKSLWVRIKGRAGAGDIIVGICYRPPDQGDRADEALYRQIGADSRSQTLVLMGDFNHPDICWRDNAAECKQSRKFLECVDDNFLLQVTEEPMRRGAMLDLILTNKEGLVGDVKLKGSLGCSDHEMVEFTILRAARRARSRLTTLDFRRADFGLYRDLLGKVPWDKALEGREAQDSWLVFKDHLLQAQERCIPTKRKSSKNTKRPPWMNKEVLGKVKHKKEAYRGWKQGQTAWEEYRETVRAARDQDMEKAEVLNGFFASVFTSKGSSHTAQVTESRDWENAELPTVGEDQVREYLKTLKAHKSMGPDEMHPQVLRELADEVARPLSIFEKSWQSDAVPADWKRGNTTPIFKKGKKEDLGNYRPFSLTSVPGKIMEQTLLETMLRHMEIRR</sequence>
<evidence type="ECO:0000313" key="4">
    <source>
        <dbReference type="Proteomes" id="UP001623348"/>
    </source>
</evidence>
<evidence type="ECO:0000256" key="1">
    <source>
        <dbReference type="SAM" id="MobiDB-lite"/>
    </source>
</evidence>
<dbReference type="SUPFAM" id="SSF56219">
    <property type="entry name" value="DNase I-like"/>
    <property type="match status" value="1"/>
</dbReference>
<dbReference type="InterPro" id="IPR005135">
    <property type="entry name" value="Endo/exonuclease/phosphatase"/>
</dbReference>
<name>A0ABC9Y765_GRUJA</name>
<dbReference type="InterPro" id="IPR036691">
    <property type="entry name" value="Endo/exonu/phosph_ase_sf"/>
</dbReference>
<dbReference type="Proteomes" id="UP001623348">
    <property type="component" value="Unassembled WGS sequence"/>
</dbReference>
<proteinExistence type="predicted"/>
<dbReference type="Gene3D" id="3.60.10.10">
    <property type="entry name" value="Endonuclease/exonuclease/phosphatase"/>
    <property type="match status" value="1"/>
</dbReference>
<protein>
    <recommendedName>
        <fullName evidence="2">Endonuclease/exonuclease/phosphatase domain-containing protein</fullName>
    </recommendedName>
</protein>
<reference evidence="3 4" key="1">
    <citation type="submission" date="2024-06" db="EMBL/GenBank/DDBJ databases">
        <title>The draft genome of Grus japonensis, version 3.</title>
        <authorList>
            <person name="Nabeshima K."/>
            <person name="Suzuki S."/>
            <person name="Onuma M."/>
        </authorList>
    </citation>
    <scope>NUCLEOTIDE SEQUENCE [LARGE SCALE GENOMIC DNA]</scope>
    <source>
        <strain evidence="3 4">451A</strain>
    </source>
</reference>
<dbReference type="AlphaFoldDB" id="A0ABC9Y765"/>
<comment type="caution">
    <text evidence="3">The sequence shown here is derived from an EMBL/GenBank/DDBJ whole genome shotgun (WGS) entry which is preliminary data.</text>
</comment>
<feature type="compositionally biased region" description="Basic residues" evidence="1">
    <location>
        <begin position="218"/>
        <end position="227"/>
    </location>
</feature>
<keyword evidence="4" id="KW-1185">Reference proteome</keyword>
<evidence type="ECO:0000313" key="3">
    <source>
        <dbReference type="EMBL" id="GAB0205110.1"/>
    </source>
</evidence>
<dbReference type="PANTHER" id="PTHR33395:SF22">
    <property type="entry name" value="REVERSE TRANSCRIPTASE DOMAIN-CONTAINING PROTEIN"/>
    <property type="match status" value="1"/>
</dbReference>
<feature type="domain" description="Endonuclease/exonuclease/phosphatase" evidence="2">
    <location>
        <begin position="373"/>
        <end position="479"/>
    </location>
</feature>
<dbReference type="EMBL" id="BAAFJT010000040">
    <property type="protein sequence ID" value="GAB0205110.1"/>
    <property type="molecule type" value="Genomic_DNA"/>
</dbReference>
<organism evidence="3 4">
    <name type="scientific">Grus japonensis</name>
    <name type="common">Japanese crane</name>
    <name type="synonym">Red-crowned crane</name>
    <dbReference type="NCBI Taxonomy" id="30415"/>
    <lineage>
        <taxon>Eukaryota</taxon>
        <taxon>Metazoa</taxon>
        <taxon>Chordata</taxon>
        <taxon>Craniata</taxon>
        <taxon>Vertebrata</taxon>
        <taxon>Euteleostomi</taxon>
        <taxon>Archelosauria</taxon>
        <taxon>Archosauria</taxon>
        <taxon>Dinosauria</taxon>
        <taxon>Saurischia</taxon>
        <taxon>Theropoda</taxon>
        <taxon>Coelurosauria</taxon>
        <taxon>Aves</taxon>
        <taxon>Neognathae</taxon>
        <taxon>Neoaves</taxon>
        <taxon>Gruiformes</taxon>
        <taxon>Gruidae</taxon>
        <taxon>Grus</taxon>
    </lineage>
</organism>
<feature type="region of interest" description="Disordered" evidence="1">
    <location>
        <begin position="160"/>
        <end position="185"/>
    </location>
</feature>